<name>A0A645FIS9_9ZZZZ</name>
<dbReference type="EMBL" id="VSSQ01059737">
    <property type="protein sequence ID" value="MPN13249.1"/>
    <property type="molecule type" value="Genomic_DNA"/>
</dbReference>
<proteinExistence type="predicted"/>
<sequence length="271" mass="31469">MYILILAFIPVYGGKKDDKWDIYLQSYLMPIDMLEEQLETDTYDVGTLVPGITVYGSWESDEKIYQRWNNDKGAEPFVIQRSFNGLAHDSIEIIEEFILLFNLYFNNQKNEYLDLANSETVVVKVQENGYVCVNKRYLKTYLSVKNMGLIIHMDSRCVNCENQHRFSEDGISYRNAENTVYYTLNIGNCSIGVKRENYSYIFGKKIILGCELKDCNIWPYNEEKTYIDFTIGIDDNGKEVQYNCNPKNLSNYFGANPSAPHYLTPVFFDAV</sequence>
<gene>
    <name evidence="1" type="ORF">SDC9_160570</name>
</gene>
<organism evidence="1">
    <name type="scientific">bioreactor metagenome</name>
    <dbReference type="NCBI Taxonomy" id="1076179"/>
    <lineage>
        <taxon>unclassified sequences</taxon>
        <taxon>metagenomes</taxon>
        <taxon>ecological metagenomes</taxon>
    </lineage>
</organism>
<reference evidence="1" key="1">
    <citation type="submission" date="2019-08" db="EMBL/GenBank/DDBJ databases">
        <authorList>
            <person name="Kucharzyk K."/>
            <person name="Murdoch R.W."/>
            <person name="Higgins S."/>
            <person name="Loffler F."/>
        </authorList>
    </citation>
    <scope>NUCLEOTIDE SEQUENCE</scope>
</reference>
<comment type="caution">
    <text evidence="1">The sequence shown here is derived from an EMBL/GenBank/DDBJ whole genome shotgun (WGS) entry which is preliminary data.</text>
</comment>
<accession>A0A645FIS9</accession>
<protein>
    <submittedName>
        <fullName evidence="1">Uncharacterized protein</fullName>
    </submittedName>
</protein>
<dbReference type="AlphaFoldDB" id="A0A645FIS9"/>
<evidence type="ECO:0000313" key="1">
    <source>
        <dbReference type="EMBL" id="MPN13249.1"/>
    </source>
</evidence>